<evidence type="ECO:0000259" key="3">
    <source>
        <dbReference type="Pfam" id="PF01266"/>
    </source>
</evidence>
<accession>A0A814KYQ7</accession>
<feature type="domain" description="FAD dependent oxidoreductase" evidence="3">
    <location>
        <begin position="86"/>
        <end position="367"/>
    </location>
</feature>
<dbReference type="PANTHER" id="PTHR13847">
    <property type="entry name" value="SARCOSINE DEHYDROGENASE-RELATED"/>
    <property type="match status" value="1"/>
</dbReference>
<keyword evidence="6" id="KW-1185">Reference proteome</keyword>
<dbReference type="GO" id="GO:0005737">
    <property type="term" value="C:cytoplasm"/>
    <property type="evidence" value="ECO:0007669"/>
    <property type="project" value="TreeGrafter"/>
</dbReference>
<keyword evidence="1" id="KW-0560">Oxidoreductase</keyword>
<name>A0A814KYQ7_9BILA</name>
<dbReference type="Proteomes" id="UP000663829">
    <property type="component" value="Unassembled WGS sequence"/>
</dbReference>
<feature type="domain" description="FAD dependent oxidoreductase" evidence="3">
    <location>
        <begin position="28"/>
        <end position="62"/>
    </location>
</feature>
<keyword evidence="2" id="KW-1133">Transmembrane helix</keyword>
<evidence type="ECO:0000256" key="2">
    <source>
        <dbReference type="SAM" id="Phobius"/>
    </source>
</evidence>
<dbReference type="Gene3D" id="3.30.9.10">
    <property type="entry name" value="D-Amino Acid Oxidase, subunit A, domain 2"/>
    <property type="match status" value="1"/>
</dbReference>
<feature type="non-terminal residue" evidence="4">
    <location>
        <position position="1"/>
    </location>
</feature>
<evidence type="ECO:0000313" key="5">
    <source>
        <dbReference type="EMBL" id="CAF3825021.1"/>
    </source>
</evidence>
<dbReference type="InterPro" id="IPR006076">
    <property type="entry name" value="FAD-dep_OxRdtase"/>
</dbReference>
<dbReference type="AlphaFoldDB" id="A0A814KYQ7"/>
<organism evidence="4 6">
    <name type="scientific">Didymodactylos carnosus</name>
    <dbReference type="NCBI Taxonomy" id="1234261"/>
    <lineage>
        <taxon>Eukaryota</taxon>
        <taxon>Metazoa</taxon>
        <taxon>Spiralia</taxon>
        <taxon>Gnathifera</taxon>
        <taxon>Rotifera</taxon>
        <taxon>Eurotatoria</taxon>
        <taxon>Bdelloidea</taxon>
        <taxon>Philodinida</taxon>
        <taxon>Philodinidae</taxon>
        <taxon>Didymodactylos</taxon>
    </lineage>
</organism>
<dbReference type="PANTHER" id="PTHR13847:SF289">
    <property type="entry name" value="GLYCINE OXIDASE"/>
    <property type="match status" value="1"/>
</dbReference>
<dbReference type="Gene3D" id="3.50.50.60">
    <property type="entry name" value="FAD/NAD(P)-binding domain"/>
    <property type="match status" value="2"/>
</dbReference>
<comment type="caution">
    <text evidence="4">The sequence shown here is derived from an EMBL/GenBank/DDBJ whole genome shotgun (WGS) entry which is preliminary data.</text>
</comment>
<dbReference type="SUPFAM" id="SSF51905">
    <property type="entry name" value="FAD/NAD(P)-binding domain"/>
    <property type="match status" value="1"/>
</dbReference>
<reference evidence="4" key="1">
    <citation type="submission" date="2021-02" db="EMBL/GenBank/DDBJ databases">
        <authorList>
            <person name="Nowell W R."/>
        </authorList>
    </citation>
    <scope>NUCLEOTIDE SEQUENCE</scope>
</reference>
<protein>
    <recommendedName>
        <fullName evidence="3">FAD dependent oxidoreductase domain-containing protein</fullName>
    </recommendedName>
</protein>
<feature type="transmembrane region" description="Helical" evidence="2">
    <location>
        <begin position="21"/>
        <end position="44"/>
    </location>
</feature>
<proteinExistence type="predicted"/>
<evidence type="ECO:0000256" key="1">
    <source>
        <dbReference type="ARBA" id="ARBA00023002"/>
    </source>
</evidence>
<dbReference type="EMBL" id="CAJNOQ010004365">
    <property type="protein sequence ID" value="CAF1056046.1"/>
    <property type="molecule type" value="Genomic_DNA"/>
</dbReference>
<evidence type="ECO:0000313" key="6">
    <source>
        <dbReference type="Proteomes" id="UP000663829"/>
    </source>
</evidence>
<gene>
    <name evidence="4" type="ORF">GPM918_LOCUS16533</name>
    <name evidence="5" type="ORF">SRO942_LOCUS16533</name>
</gene>
<dbReference type="OrthoDB" id="10027968at2759"/>
<evidence type="ECO:0000313" key="4">
    <source>
        <dbReference type="EMBL" id="CAF1056046.1"/>
    </source>
</evidence>
<dbReference type="Proteomes" id="UP000681722">
    <property type="component" value="Unassembled WGS sequence"/>
</dbReference>
<dbReference type="EMBL" id="CAJOBC010004365">
    <property type="protein sequence ID" value="CAF3825021.1"/>
    <property type="molecule type" value="Genomic_DNA"/>
</dbReference>
<sequence length="388" mass="43615">TYYISRQNNNKINTVSRKEPSSVFPTTLVVGTGVVGLTTAYYLAKNGHQVICIEKREDVALETRLLHLAYTDSNYFKHPIPFSSYTRGTLQLATDRSLFDSLAKDLNQSDTKDQIFSTNDEVIRQEPVLEAVRDRIYGGIYNAMDTNGDIWEFCQNLKEILVEKYQVKFIFNEEVKGFEVEEIEKQKQYRVTAVLTQNGNRIDGDNVVIANGTYMTPLMKQLNVYIPVYPVKGYVVEIITPPNIPLPLVNICDEVKKIYISALAPNSERGVVRVSGLAEFAGWKDIGVVSEPHRAEYLLKQTLSWLPHLSSYPTKFYSCSRPVSPDDVPIIGQVRSSAVVYENVYVNGGHGSKGWTLAFGSSSLLAEIIQNKTQTSIESTPYAPQRFA</sequence>
<dbReference type="GO" id="GO:0016491">
    <property type="term" value="F:oxidoreductase activity"/>
    <property type="evidence" value="ECO:0007669"/>
    <property type="project" value="UniProtKB-KW"/>
</dbReference>
<dbReference type="Pfam" id="PF01266">
    <property type="entry name" value="DAO"/>
    <property type="match status" value="2"/>
</dbReference>
<keyword evidence="2" id="KW-0472">Membrane</keyword>
<keyword evidence="2" id="KW-0812">Transmembrane</keyword>
<dbReference type="InterPro" id="IPR036188">
    <property type="entry name" value="FAD/NAD-bd_sf"/>
</dbReference>